<dbReference type="PANTHER" id="PTHR33495">
    <property type="entry name" value="ANTI-SIGMA FACTOR ANTAGONIST TM_1081-RELATED-RELATED"/>
    <property type="match status" value="1"/>
</dbReference>
<feature type="domain" description="STAS" evidence="3">
    <location>
        <begin position="3"/>
        <end position="110"/>
    </location>
</feature>
<evidence type="ECO:0000256" key="1">
    <source>
        <dbReference type="ARBA" id="ARBA00009013"/>
    </source>
</evidence>
<dbReference type="Proteomes" id="UP000717624">
    <property type="component" value="Unassembled WGS sequence"/>
</dbReference>
<evidence type="ECO:0000313" key="4">
    <source>
        <dbReference type="EMBL" id="MBM7591584.1"/>
    </source>
</evidence>
<evidence type="ECO:0000259" key="3">
    <source>
        <dbReference type="PROSITE" id="PS50801"/>
    </source>
</evidence>
<dbReference type="InterPro" id="IPR003658">
    <property type="entry name" value="Anti-sigma_ant"/>
</dbReference>
<dbReference type="InterPro" id="IPR002645">
    <property type="entry name" value="STAS_dom"/>
</dbReference>
<sequence>MNFTINCDSQNGHYLFQINGEIDAYTAPRLKERLTSALSDAATKSVTLDFENVTYMDSTGIGVLIGALKMAAKSGCQLKITKVMPRIERILKITGLDKLLPISRERGEST</sequence>
<dbReference type="EMBL" id="JAFBEB010000013">
    <property type="protein sequence ID" value="MBM7591584.1"/>
    <property type="molecule type" value="Genomic_DNA"/>
</dbReference>
<dbReference type="Pfam" id="PF01740">
    <property type="entry name" value="STAS"/>
    <property type="match status" value="1"/>
</dbReference>
<comment type="caution">
    <text evidence="4">The sequence shown here is derived from an EMBL/GenBank/DDBJ whole genome shotgun (WGS) entry which is preliminary data.</text>
</comment>
<comment type="similarity">
    <text evidence="1 2">Belongs to the anti-sigma-factor antagonist family.</text>
</comment>
<dbReference type="AlphaFoldDB" id="A0A938Y3B5"/>
<dbReference type="RefSeq" id="WP_204519284.1">
    <property type="nucleotide sequence ID" value="NZ_BAABIN010000037.1"/>
</dbReference>
<name>A0A938Y3B5_9BACL</name>
<dbReference type="Gene3D" id="3.30.750.24">
    <property type="entry name" value="STAS domain"/>
    <property type="match status" value="1"/>
</dbReference>
<protein>
    <recommendedName>
        <fullName evidence="2">Anti-sigma factor antagonist</fullName>
    </recommendedName>
</protein>
<dbReference type="PANTHER" id="PTHR33495:SF2">
    <property type="entry name" value="ANTI-SIGMA FACTOR ANTAGONIST TM_1081-RELATED"/>
    <property type="match status" value="1"/>
</dbReference>
<dbReference type="SUPFAM" id="SSF52091">
    <property type="entry name" value="SpoIIaa-like"/>
    <property type="match status" value="1"/>
</dbReference>
<keyword evidence="5" id="KW-1185">Reference proteome</keyword>
<organism evidence="4 5">
    <name type="scientific">Brevibacillus fulvus</name>
    <dbReference type="NCBI Taxonomy" id="1125967"/>
    <lineage>
        <taxon>Bacteria</taxon>
        <taxon>Bacillati</taxon>
        <taxon>Bacillota</taxon>
        <taxon>Bacilli</taxon>
        <taxon>Bacillales</taxon>
        <taxon>Paenibacillaceae</taxon>
        <taxon>Brevibacillus</taxon>
    </lineage>
</organism>
<gene>
    <name evidence="4" type="ORF">JOD01_003235</name>
</gene>
<evidence type="ECO:0000256" key="2">
    <source>
        <dbReference type="RuleBase" id="RU003749"/>
    </source>
</evidence>
<evidence type="ECO:0000313" key="5">
    <source>
        <dbReference type="Proteomes" id="UP000717624"/>
    </source>
</evidence>
<dbReference type="InterPro" id="IPR036513">
    <property type="entry name" value="STAS_dom_sf"/>
</dbReference>
<dbReference type="PROSITE" id="PS50801">
    <property type="entry name" value="STAS"/>
    <property type="match status" value="1"/>
</dbReference>
<proteinExistence type="inferred from homology"/>
<dbReference type="NCBIfam" id="TIGR00377">
    <property type="entry name" value="ant_ant_sig"/>
    <property type="match status" value="1"/>
</dbReference>
<reference evidence="4" key="1">
    <citation type="submission" date="2021-01" db="EMBL/GenBank/DDBJ databases">
        <title>Genomic Encyclopedia of Type Strains, Phase IV (KMG-IV): sequencing the most valuable type-strain genomes for metagenomic binning, comparative biology and taxonomic classification.</title>
        <authorList>
            <person name="Goeker M."/>
        </authorList>
    </citation>
    <scope>NUCLEOTIDE SEQUENCE</scope>
    <source>
        <strain evidence="4">DSM 25523</strain>
    </source>
</reference>
<accession>A0A938Y3B5</accession>
<dbReference type="CDD" id="cd07043">
    <property type="entry name" value="STAS_anti-anti-sigma_factors"/>
    <property type="match status" value="1"/>
</dbReference>
<dbReference type="GO" id="GO:0043856">
    <property type="term" value="F:anti-sigma factor antagonist activity"/>
    <property type="evidence" value="ECO:0007669"/>
    <property type="project" value="InterPro"/>
</dbReference>